<reference evidence="3" key="1">
    <citation type="journal article" date="2020" name="mSystems">
        <title>Genome- and Community-Level Interaction Insights into Carbon Utilization and Element Cycling Functions of Hydrothermarchaeota in Hydrothermal Sediment.</title>
        <authorList>
            <person name="Zhou Z."/>
            <person name="Liu Y."/>
            <person name="Xu W."/>
            <person name="Pan J."/>
            <person name="Luo Z.H."/>
            <person name="Li M."/>
        </authorList>
    </citation>
    <scope>NUCLEOTIDE SEQUENCE [LARGE SCALE GENOMIC DNA]</scope>
    <source>
        <strain evidence="3">SpSt-604</strain>
    </source>
</reference>
<dbReference type="InterPro" id="IPR007742">
    <property type="entry name" value="NosD_dom"/>
</dbReference>
<proteinExistence type="predicted"/>
<dbReference type="PANTHER" id="PTHR22990:SF15">
    <property type="entry name" value="F-BOX ONLY PROTEIN 10"/>
    <property type="match status" value="1"/>
</dbReference>
<evidence type="ECO:0000259" key="2">
    <source>
        <dbReference type="Pfam" id="PF05048"/>
    </source>
</evidence>
<dbReference type="SUPFAM" id="SSF51126">
    <property type="entry name" value="Pectin lyase-like"/>
    <property type="match status" value="1"/>
</dbReference>
<organism evidence="3">
    <name type="scientific">Fervidobacterium pennivorans</name>
    <dbReference type="NCBI Taxonomy" id="93466"/>
    <lineage>
        <taxon>Bacteria</taxon>
        <taxon>Thermotogati</taxon>
        <taxon>Thermotogota</taxon>
        <taxon>Thermotogae</taxon>
        <taxon>Thermotogales</taxon>
        <taxon>Fervidobacteriaceae</taxon>
        <taxon>Fervidobacterium</taxon>
    </lineage>
</organism>
<name>A0A7C4RXS1_FERPE</name>
<dbReference type="EMBL" id="DSZT01000083">
    <property type="protein sequence ID" value="HGU41842.1"/>
    <property type="molecule type" value="Genomic_DNA"/>
</dbReference>
<dbReference type="Gene3D" id="2.160.20.10">
    <property type="entry name" value="Single-stranded right-handed beta-helix, Pectin lyase-like"/>
    <property type="match status" value="1"/>
</dbReference>
<feature type="domain" description="Periplasmic copper-binding protein NosD beta helix" evidence="2">
    <location>
        <begin position="16"/>
        <end position="213"/>
    </location>
</feature>
<keyword evidence="1" id="KW-0677">Repeat</keyword>
<dbReference type="InterPro" id="IPR051550">
    <property type="entry name" value="SCF-Subunits/Alg-Epimerases"/>
</dbReference>
<comment type="caution">
    <text evidence="3">The sequence shown here is derived from an EMBL/GenBank/DDBJ whole genome shotgun (WGS) entry which is preliminary data.</text>
</comment>
<gene>
    <name evidence="3" type="ORF">ENT72_02820</name>
</gene>
<dbReference type="AlphaFoldDB" id="A0A7C4RXS1"/>
<dbReference type="PANTHER" id="PTHR22990">
    <property type="entry name" value="F-BOX ONLY PROTEIN"/>
    <property type="match status" value="1"/>
</dbReference>
<dbReference type="InterPro" id="IPR012334">
    <property type="entry name" value="Pectin_lyas_fold"/>
</dbReference>
<sequence>MAHAATSSNNIRIVYPNSSIQKAINEATEGDTILVKSGTYREYPIIVNKTLTIIGENMEDTIIDGEGLTTVIFLINASNVVLENFTLQNAHPTWGAALRVYRTDNVKVRRVNVKNSFYGVELVTATLTKITGCISKSNIFGVYVRDRSRNNTFIANVIESNKHGIQIADVESQFNLFYYNNFINNTDNDFFSFASNYYLDNGYPSGGNFWDKLTYKDLKHGVNQNEEGPDGLHDEGYQDDKYPLINPIRIVYIQAADETFEIYTSSNSTLLSNNFNAENQTLTLTLNGTLRTFGALRLTIPKKLLSCSNLDEWRVSSNIENLLILEDRDFTYIFCVYKHDHPPVIIRVIGRYAIPEFTNILSLLLTLRILLQLLTLVKSSRKRM</sequence>
<evidence type="ECO:0000313" key="3">
    <source>
        <dbReference type="EMBL" id="HGU41842.1"/>
    </source>
</evidence>
<evidence type="ECO:0000256" key="1">
    <source>
        <dbReference type="ARBA" id="ARBA00022737"/>
    </source>
</evidence>
<protein>
    <recommendedName>
        <fullName evidence="2">Periplasmic copper-binding protein NosD beta helix domain-containing protein</fullName>
    </recommendedName>
</protein>
<dbReference type="Pfam" id="PF05048">
    <property type="entry name" value="NosD"/>
    <property type="match status" value="1"/>
</dbReference>
<dbReference type="InterPro" id="IPR011050">
    <property type="entry name" value="Pectin_lyase_fold/virulence"/>
</dbReference>
<accession>A0A7C4RXS1</accession>